<dbReference type="GO" id="GO:0030246">
    <property type="term" value="F:carbohydrate binding"/>
    <property type="evidence" value="ECO:0007669"/>
    <property type="project" value="TreeGrafter"/>
</dbReference>
<dbReference type="NCBIfam" id="TIGR00787">
    <property type="entry name" value="dctP"/>
    <property type="match status" value="1"/>
</dbReference>
<keyword evidence="1" id="KW-0732">Signal</keyword>
<dbReference type="InterPro" id="IPR004682">
    <property type="entry name" value="TRAP_DctP"/>
</dbReference>
<evidence type="ECO:0000313" key="2">
    <source>
        <dbReference type="EMBL" id="ATC64677.1"/>
    </source>
</evidence>
<dbReference type="GO" id="GO:0055085">
    <property type="term" value="P:transmembrane transport"/>
    <property type="evidence" value="ECO:0007669"/>
    <property type="project" value="InterPro"/>
</dbReference>
<dbReference type="PIRSF" id="PIRSF006470">
    <property type="entry name" value="DctB"/>
    <property type="match status" value="1"/>
</dbReference>
<dbReference type="InterPro" id="IPR038404">
    <property type="entry name" value="TRAP_DctP_sf"/>
</dbReference>
<organism evidence="2 3">
    <name type="scientific">Nibricoccus aquaticus</name>
    <dbReference type="NCBI Taxonomy" id="2576891"/>
    <lineage>
        <taxon>Bacteria</taxon>
        <taxon>Pseudomonadati</taxon>
        <taxon>Verrucomicrobiota</taxon>
        <taxon>Opitutia</taxon>
        <taxon>Opitutales</taxon>
        <taxon>Opitutaceae</taxon>
        <taxon>Nibricoccus</taxon>
    </lineage>
</organism>
<reference evidence="2 3" key="1">
    <citation type="submission" date="2017-09" db="EMBL/GenBank/DDBJ databases">
        <title>Complete genome sequence of Verrucomicrobial strain HZ-65, isolated from freshwater.</title>
        <authorList>
            <person name="Choi A."/>
        </authorList>
    </citation>
    <scope>NUCLEOTIDE SEQUENCE [LARGE SCALE GENOMIC DNA]</scope>
    <source>
        <strain evidence="2 3">HZ-65</strain>
    </source>
</reference>
<dbReference type="Proteomes" id="UP000217265">
    <property type="component" value="Chromosome"/>
</dbReference>
<accession>A0A290Q8V4</accession>
<dbReference type="PANTHER" id="PTHR33376:SF2">
    <property type="entry name" value="DICARBOXYLATE-BINDING PERIPLASMIC PROTEIN"/>
    <property type="match status" value="1"/>
</dbReference>
<dbReference type="Gene3D" id="3.40.190.170">
    <property type="entry name" value="Bacterial extracellular solute-binding protein, family 7"/>
    <property type="match status" value="1"/>
</dbReference>
<proteinExistence type="predicted"/>
<dbReference type="NCBIfam" id="NF037995">
    <property type="entry name" value="TRAP_S1"/>
    <property type="match status" value="1"/>
</dbReference>
<dbReference type="RefSeq" id="WP_096056308.1">
    <property type="nucleotide sequence ID" value="NZ_CP023344.1"/>
</dbReference>
<evidence type="ECO:0000256" key="1">
    <source>
        <dbReference type="ARBA" id="ARBA00022729"/>
    </source>
</evidence>
<evidence type="ECO:0000313" key="3">
    <source>
        <dbReference type="Proteomes" id="UP000217265"/>
    </source>
</evidence>
<dbReference type="KEGG" id="vbh:CMV30_12315"/>
<dbReference type="PANTHER" id="PTHR33376">
    <property type="match status" value="1"/>
</dbReference>
<dbReference type="CDD" id="cd13671">
    <property type="entry name" value="PBP2_TRAP_SBP_like_3"/>
    <property type="match status" value="1"/>
</dbReference>
<gene>
    <name evidence="2" type="ORF">CMV30_12315</name>
</gene>
<keyword evidence="3" id="KW-1185">Reference proteome</keyword>
<dbReference type="EMBL" id="CP023344">
    <property type="protein sequence ID" value="ATC64677.1"/>
    <property type="molecule type" value="Genomic_DNA"/>
</dbReference>
<protein>
    <submittedName>
        <fullName evidence="2">TRAP transporter substrate-binding protein DctP</fullName>
    </submittedName>
</protein>
<name>A0A290Q8V4_9BACT</name>
<dbReference type="OrthoDB" id="9776801at2"/>
<sequence length="340" mass="37642">MDRKAFSFLFVGLIVGALLSASAFIGFLRAERASASAEGGRNTILKLGHSLDQAHPVHAAMEFMAKRVDELSSGAVKIQVFPNGQLGSEPECIEQCQRGALAMVKTSAGAMEGFVPDMAVFGLPYLFRDEDHYWNVLNGPLGQELLAAGDPIGVHGLCYYDSGSRSFYTVGKPIQTPADVKELKLRVMSSKTARDLIITLGGGPTPIPWGELYTALQQSMVNGAENNPPSFLTSRHYEVAKYFTLNEHTRIPDVIIFSTKIWENLPEQSRKWVQQAADESVVFQRKLWKEKTEEALVTVEKAGVTIYRPEKQPFINATASMYNGLEGRMAELVRRIREVK</sequence>
<dbReference type="InterPro" id="IPR018389">
    <property type="entry name" value="DctP_fam"/>
</dbReference>
<dbReference type="GO" id="GO:0030288">
    <property type="term" value="C:outer membrane-bounded periplasmic space"/>
    <property type="evidence" value="ECO:0007669"/>
    <property type="project" value="InterPro"/>
</dbReference>
<dbReference type="AlphaFoldDB" id="A0A290Q8V4"/>
<dbReference type="Pfam" id="PF03480">
    <property type="entry name" value="DctP"/>
    <property type="match status" value="1"/>
</dbReference>